<dbReference type="GO" id="GO:0016491">
    <property type="term" value="F:oxidoreductase activity"/>
    <property type="evidence" value="ECO:0007669"/>
    <property type="project" value="InterPro"/>
</dbReference>
<evidence type="ECO:0000313" key="2">
    <source>
        <dbReference type="Proteomes" id="UP000749559"/>
    </source>
</evidence>
<dbReference type="Gene3D" id="3.30.365.10">
    <property type="entry name" value="Aldehyde oxidase/xanthine dehydrogenase, molybdopterin binding domain"/>
    <property type="match status" value="1"/>
</dbReference>
<keyword evidence="2" id="KW-1185">Reference proteome</keyword>
<reference evidence="1" key="1">
    <citation type="submission" date="2022-03" db="EMBL/GenBank/DDBJ databases">
        <authorList>
            <person name="Martin C."/>
        </authorList>
    </citation>
    <scope>NUCLEOTIDE SEQUENCE</scope>
</reference>
<feature type="non-terminal residue" evidence="1">
    <location>
        <position position="1"/>
    </location>
</feature>
<sequence>SAIKEKHYLPNPKVLDVGDVETGFKEADLVFEGNFELKYVVVFYYDTCPLIIYMNSESTMQCKIAAYCIAQQNIVTNMCYWILYMTRVLSTPSLRFEEIFYHYCRRDDYGITRAFLHGAPILYCCTNRRGRGDRYHNIKTMPQCCT</sequence>
<gene>
    <name evidence="1" type="ORF">OFUS_LOCUS17773</name>
</gene>
<evidence type="ECO:0000313" key="1">
    <source>
        <dbReference type="EMBL" id="CAH1792851.1"/>
    </source>
</evidence>
<dbReference type="Proteomes" id="UP000749559">
    <property type="component" value="Unassembled WGS sequence"/>
</dbReference>
<dbReference type="EMBL" id="CAIIXF020000008">
    <property type="protein sequence ID" value="CAH1792851.1"/>
    <property type="molecule type" value="Genomic_DNA"/>
</dbReference>
<feature type="non-terminal residue" evidence="1">
    <location>
        <position position="146"/>
    </location>
</feature>
<proteinExistence type="predicted"/>
<dbReference type="AlphaFoldDB" id="A0A8S4PGU9"/>
<organism evidence="1 2">
    <name type="scientific">Owenia fusiformis</name>
    <name type="common">Polychaete worm</name>
    <dbReference type="NCBI Taxonomy" id="6347"/>
    <lineage>
        <taxon>Eukaryota</taxon>
        <taxon>Metazoa</taxon>
        <taxon>Spiralia</taxon>
        <taxon>Lophotrochozoa</taxon>
        <taxon>Annelida</taxon>
        <taxon>Polychaeta</taxon>
        <taxon>Sedentaria</taxon>
        <taxon>Canalipalpata</taxon>
        <taxon>Sabellida</taxon>
        <taxon>Oweniida</taxon>
        <taxon>Oweniidae</taxon>
        <taxon>Owenia</taxon>
    </lineage>
</organism>
<accession>A0A8S4PGU9</accession>
<protein>
    <submittedName>
        <fullName evidence="1">Uncharacterized protein</fullName>
    </submittedName>
</protein>
<dbReference type="SUPFAM" id="SSF56003">
    <property type="entry name" value="Molybdenum cofactor-binding domain"/>
    <property type="match status" value="1"/>
</dbReference>
<dbReference type="InterPro" id="IPR037165">
    <property type="entry name" value="AldOxase/xan_DH_Mopterin-bd_sf"/>
</dbReference>
<comment type="caution">
    <text evidence="1">The sequence shown here is derived from an EMBL/GenBank/DDBJ whole genome shotgun (WGS) entry which is preliminary data.</text>
</comment>
<name>A0A8S4PGU9_OWEFU</name>